<dbReference type="GO" id="GO:0016787">
    <property type="term" value="F:hydrolase activity"/>
    <property type="evidence" value="ECO:0007669"/>
    <property type="project" value="UniProtKB-KW"/>
</dbReference>
<dbReference type="Proteomes" id="UP000095463">
    <property type="component" value="Unassembled WGS sequence"/>
</dbReference>
<comment type="caution">
    <text evidence="2">The sequence shown here is derived from an EMBL/GenBank/DDBJ whole genome shotgun (WGS) entry which is preliminary data.</text>
</comment>
<dbReference type="InterPro" id="IPR001279">
    <property type="entry name" value="Metallo-B-lactamas"/>
</dbReference>
<name>A0A1E5XTH6_9HYPH</name>
<dbReference type="OrthoDB" id="2373347at2"/>
<protein>
    <submittedName>
        <fullName evidence="2">MBL fold metallo-hydrolase</fullName>
    </submittedName>
</protein>
<organism evidence="2 3">
    <name type="scientific">Devosia insulae DS-56</name>
    <dbReference type="NCBI Taxonomy" id="1116389"/>
    <lineage>
        <taxon>Bacteria</taxon>
        <taxon>Pseudomonadati</taxon>
        <taxon>Pseudomonadota</taxon>
        <taxon>Alphaproteobacteria</taxon>
        <taxon>Hyphomicrobiales</taxon>
        <taxon>Devosiaceae</taxon>
        <taxon>Devosia</taxon>
    </lineage>
</organism>
<dbReference type="SMART" id="SM00849">
    <property type="entry name" value="Lactamase_B"/>
    <property type="match status" value="1"/>
</dbReference>
<dbReference type="SUPFAM" id="SSF56281">
    <property type="entry name" value="Metallo-hydrolase/oxidoreductase"/>
    <property type="match status" value="1"/>
</dbReference>
<dbReference type="PANTHER" id="PTHR36839:SF1">
    <property type="entry name" value="METALLO-BETA-LACTAMASE FAMILY PROTEIN (AFU_ORTHOLOGUE AFUA_5G12770)"/>
    <property type="match status" value="1"/>
</dbReference>
<evidence type="ECO:0000313" key="3">
    <source>
        <dbReference type="Proteomes" id="UP000095463"/>
    </source>
</evidence>
<proteinExistence type="predicted"/>
<dbReference type="RefSeq" id="WP_069908939.1">
    <property type="nucleotide sequence ID" value="NZ_LAJE02000115.1"/>
</dbReference>
<dbReference type="Gene3D" id="3.60.15.10">
    <property type="entry name" value="Ribonuclease Z/Hydroxyacylglutathione hydrolase-like"/>
    <property type="match status" value="1"/>
</dbReference>
<dbReference type="InterPro" id="IPR036866">
    <property type="entry name" value="RibonucZ/Hydroxyglut_hydro"/>
</dbReference>
<reference evidence="2 3" key="1">
    <citation type="journal article" date="2015" name="Genome Announc.">
        <title>Genome Assemblies of Three Soil-Associated Devosia species: D. insulae, D. limi, and D. soli.</title>
        <authorList>
            <person name="Hassan Y.I."/>
            <person name="Lepp D."/>
            <person name="Zhou T."/>
        </authorList>
    </citation>
    <scope>NUCLEOTIDE SEQUENCE [LARGE SCALE GENOMIC DNA]</scope>
    <source>
        <strain evidence="2 3">DS-56</strain>
    </source>
</reference>
<dbReference type="EMBL" id="LAJE02000115">
    <property type="protein sequence ID" value="OEO31881.1"/>
    <property type="molecule type" value="Genomic_DNA"/>
</dbReference>
<sequence>MQSFICVTCGVGHAPSEAPPERCAICDDERQYVTAAGQRWTTLAELKAKHTIEFKEQEPGLVGIGATPSIAIGQRMLLIQQPGGGVLWDCTPLVTDEAVARIKELGGVRAMAISHPHFYSSMVDWSEALGGVPIHIHETNQQYVMRPSERVNYWSGETLELVQGVTLRRSGGHFVGSTVLHWAGEDGKGVLMTGDTIMVVPDTRWVSFMYSYPNLIPLPAREVNRIVGTVEPFAYDRIYAAWWDRVMAQDAKARVAASAERYVKAIS</sequence>
<dbReference type="PANTHER" id="PTHR36839">
    <property type="entry name" value="METALLO-BETA-LACTAMASE FAMILY PROTEIN (AFU_ORTHOLOGUE AFUA_5G12770)"/>
    <property type="match status" value="1"/>
</dbReference>
<feature type="domain" description="Metallo-beta-lactamase" evidence="1">
    <location>
        <begin position="73"/>
        <end position="242"/>
    </location>
</feature>
<evidence type="ECO:0000259" key="1">
    <source>
        <dbReference type="SMART" id="SM00849"/>
    </source>
</evidence>
<accession>A0A1E5XTH6</accession>
<gene>
    <name evidence="2" type="ORF">VW23_014060</name>
</gene>
<dbReference type="AlphaFoldDB" id="A0A1E5XTH6"/>
<keyword evidence="3" id="KW-1185">Reference proteome</keyword>
<evidence type="ECO:0000313" key="2">
    <source>
        <dbReference type="EMBL" id="OEO31881.1"/>
    </source>
</evidence>